<evidence type="ECO:0000313" key="2">
    <source>
        <dbReference type="EMBL" id="BAO30072.1"/>
    </source>
</evidence>
<dbReference type="InterPro" id="IPR010767">
    <property type="entry name" value="Phage_CGC-2007_Cje0229"/>
</dbReference>
<dbReference type="STRING" id="1223802.SUTH_02282"/>
<feature type="signal peptide" evidence="1">
    <location>
        <begin position="1"/>
        <end position="36"/>
    </location>
</feature>
<sequence length="336" mass="37187">MSPDVQRYLQHPWEKAMRILAFLLVLVGLSASPAMAAPEFFGEFRDPLEGRFVDAQPRPMFKLAAQFRFVDPNGLLWIVPPGKEVDGASIPQAFWSFIGGPFEGAYIKASVIHDHYCNEKSRTEHDTHRNFYYGMRANGVEEWKAKFMYWAVATFGPKWKLDKRVAQNLKCNPMGDKIFCSGLPEVKLTISSLPTIDLNDPDTLALALSKASTVARSLKTSNGKVLDISASGQVGASLDDIAKNADQYRSVFSTKDYGKSAAKLGVLSQWNVSGLDQVKAWDNSEMPRYNAAVVLTPDTVKKVQSGKYFKLDANSGALLGDQLDLKSLEIKSGHSR</sequence>
<keyword evidence="3" id="KW-1185">Reference proteome</keyword>
<organism evidence="2 3">
    <name type="scientific">Sulfuritalea hydrogenivorans sk43H</name>
    <dbReference type="NCBI Taxonomy" id="1223802"/>
    <lineage>
        <taxon>Bacteria</taxon>
        <taxon>Pseudomonadati</taxon>
        <taxon>Pseudomonadota</taxon>
        <taxon>Betaproteobacteria</taxon>
        <taxon>Nitrosomonadales</taxon>
        <taxon>Sterolibacteriaceae</taxon>
        <taxon>Sulfuritalea</taxon>
    </lineage>
</organism>
<dbReference type="Proteomes" id="UP000031637">
    <property type="component" value="Chromosome"/>
</dbReference>
<feature type="chain" id="PRO_5004794952" description="DUF1353 domain-containing protein" evidence="1">
    <location>
        <begin position="37"/>
        <end position="336"/>
    </location>
</feature>
<accession>W0SGJ9</accession>
<proteinExistence type="predicted"/>
<reference evidence="2 3" key="1">
    <citation type="journal article" date="2014" name="Syst. Appl. Microbiol.">
        <title>Complete genomes of freshwater sulfur oxidizers Sulfuricella denitrificans skB26 and Sulfuritalea hydrogenivorans sk43H: genetic insights into the sulfur oxidation pathway of betaproteobacteria.</title>
        <authorList>
            <person name="Watanabe T."/>
            <person name="Kojima H."/>
            <person name="Fukui M."/>
        </authorList>
    </citation>
    <scope>NUCLEOTIDE SEQUENCE [LARGE SCALE GENOMIC DNA]</scope>
    <source>
        <strain evidence="2">DSM22779</strain>
    </source>
</reference>
<dbReference type="AlphaFoldDB" id="W0SGJ9"/>
<keyword evidence="1" id="KW-0732">Signal</keyword>
<dbReference type="HOGENOM" id="CLU_828675_0_0_4"/>
<evidence type="ECO:0000256" key="1">
    <source>
        <dbReference type="SAM" id="SignalP"/>
    </source>
</evidence>
<evidence type="ECO:0000313" key="3">
    <source>
        <dbReference type="Proteomes" id="UP000031637"/>
    </source>
</evidence>
<dbReference type="KEGG" id="shd:SUTH_02282"/>
<dbReference type="EMBL" id="AP012547">
    <property type="protein sequence ID" value="BAO30072.1"/>
    <property type="molecule type" value="Genomic_DNA"/>
</dbReference>
<dbReference type="Pfam" id="PF07087">
    <property type="entry name" value="DUF1353"/>
    <property type="match status" value="1"/>
</dbReference>
<name>W0SGJ9_9PROT</name>
<protein>
    <recommendedName>
        <fullName evidence="4">DUF1353 domain-containing protein</fullName>
    </recommendedName>
</protein>
<evidence type="ECO:0008006" key="4">
    <source>
        <dbReference type="Google" id="ProtNLM"/>
    </source>
</evidence>
<gene>
    <name evidence="2" type="ORF">SUTH_02282</name>
</gene>